<feature type="chain" id="PRO_5035749948" evidence="2">
    <location>
        <begin position="20"/>
        <end position="269"/>
    </location>
</feature>
<evidence type="ECO:0000313" key="4">
    <source>
        <dbReference type="EMBL" id="CAG9118144.1"/>
    </source>
</evidence>
<organism evidence="4 5">
    <name type="scientific">Plutella xylostella</name>
    <name type="common">Diamondback moth</name>
    <name type="synonym">Plutella maculipennis</name>
    <dbReference type="NCBI Taxonomy" id="51655"/>
    <lineage>
        <taxon>Eukaryota</taxon>
        <taxon>Metazoa</taxon>
        <taxon>Ecdysozoa</taxon>
        <taxon>Arthropoda</taxon>
        <taxon>Hexapoda</taxon>
        <taxon>Insecta</taxon>
        <taxon>Pterygota</taxon>
        <taxon>Neoptera</taxon>
        <taxon>Endopterygota</taxon>
        <taxon>Lepidoptera</taxon>
        <taxon>Glossata</taxon>
        <taxon>Ditrysia</taxon>
        <taxon>Yponomeutoidea</taxon>
        <taxon>Plutellidae</taxon>
        <taxon>Plutella</taxon>
    </lineage>
</organism>
<dbReference type="PANTHER" id="PTHR36299:SF4">
    <property type="entry name" value="GH07892P-RELATED"/>
    <property type="match status" value="1"/>
</dbReference>
<keyword evidence="2" id="KW-0732">Signal</keyword>
<dbReference type="Proteomes" id="UP000653454">
    <property type="component" value="Unassembled WGS sequence"/>
</dbReference>
<dbReference type="InterPro" id="IPR031941">
    <property type="entry name" value="DUF4773"/>
</dbReference>
<dbReference type="AlphaFoldDB" id="A0A8S4EQH9"/>
<evidence type="ECO:0000256" key="2">
    <source>
        <dbReference type="SAM" id="SignalP"/>
    </source>
</evidence>
<feature type="region of interest" description="Disordered" evidence="1">
    <location>
        <begin position="75"/>
        <end position="97"/>
    </location>
</feature>
<evidence type="ECO:0000313" key="5">
    <source>
        <dbReference type="Proteomes" id="UP000653454"/>
    </source>
</evidence>
<reference evidence="4" key="1">
    <citation type="submission" date="2020-11" db="EMBL/GenBank/DDBJ databases">
        <authorList>
            <person name="Whiteford S."/>
        </authorList>
    </citation>
    <scope>NUCLEOTIDE SEQUENCE</scope>
</reference>
<dbReference type="EMBL" id="CAJHNJ030000020">
    <property type="protein sequence ID" value="CAG9118144.1"/>
    <property type="molecule type" value="Genomic_DNA"/>
</dbReference>
<comment type="caution">
    <text evidence="4">The sequence shown here is derived from an EMBL/GenBank/DDBJ whole genome shotgun (WGS) entry which is preliminary data.</text>
</comment>
<accession>A0A8S4EQH9</accession>
<feature type="domain" description="DUF4773" evidence="3">
    <location>
        <begin position="102"/>
        <end position="217"/>
    </location>
</feature>
<dbReference type="Pfam" id="PF15998">
    <property type="entry name" value="DUF4773"/>
    <property type="match status" value="1"/>
</dbReference>
<proteinExistence type="predicted"/>
<gene>
    <name evidence="4" type="ORF">PLXY2_LOCUS6370</name>
</gene>
<protein>
    <submittedName>
        <fullName evidence="4">(diamondback moth) hypothetical protein</fullName>
    </submittedName>
</protein>
<dbReference type="PANTHER" id="PTHR36299">
    <property type="entry name" value="AGAP008005-PA"/>
    <property type="match status" value="1"/>
</dbReference>
<name>A0A8S4EQH9_PLUXY</name>
<evidence type="ECO:0000256" key="1">
    <source>
        <dbReference type="SAM" id="MobiDB-lite"/>
    </source>
</evidence>
<keyword evidence="5" id="KW-1185">Reference proteome</keyword>
<dbReference type="PROSITE" id="PS51257">
    <property type="entry name" value="PROKAR_LIPOPROTEIN"/>
    <property type="match status" value="1"/>
</dbReference>
<evidence type="ECO:0000259" key="3">
    <source>
        <dbReference type="Pfam" id="PF15998"/>
    </source>
</evidence>
<sequence>MRGVCGVVVLLLCACRSLGDETASIGNSDSISKIDNVENIDVPDSALMFWDGVNVTQLDLNEYYSVLSRSRKKTKQGKQNATTATTEAPEEETDSEGLPLTPCKCSSGVCNCCTGYVLGLLNQKACMRITYHPGDFAFDVAMSWNDRVLYENSMSGKNPKPICISPPRLSNMKVCAKFYNVFFPGRNFHFCLAMNGQWQQLELFNMAFNCLRMGANGIAMIRPEDNGGISIPNPQGGVDAVIDHGEDDIEEYDENLVKSLFGVFDDDDR</sequence>
<feature type="signal peptide" evidence="2">
    <location>
        <begin position="1"/>
        <end position="19"/>
    </location>
</feature>